<dbReference type="RefSeq" id="WP_005374390.1">
    <property type="nucleotide sequence ID" value="NZ_CM001475.1"/>
</dbReference>
<dbReference type="STRING" id="686340.Metal_3551"/>
<dbReference type="HOGENOM" id="CLU_059021_4_2_6"/>
<dbReference type="Pfam" id="PF01613">
    <property type="entry name" value="Flavin_Reduct"/>
    <property type="match status" value="1"/>
</dbReference>
<dbReference type="EMBL" id="CM001475">
    <property type="protein sequence ID" value="EIC31199.1"/>
    <property type="molecule type" value="Genomic_DNA"/>
</dbReference>
<reference evidence="4 5" key="1">
    <citation type="journal article" date="2013" name="Genome Announc.">
        <title>Genome Sequence of the Obligate Gammaproteobacterial Methanotroph Methylomicrobium album Strain BG8.</title>
        <authorList>
            <person name="Kits K.D."/>
            <person name="Kalyuzhnaya M.G."/>
            <person name="Klotz M.G."/>
            <person name="Jetten M.S."/>
            <person name="Op den Camp H.J."/>
            <person name="Vuilleumier S."/>
            <person name="Bringel F."/>
            <person name="Dispirito A.A."/>
            <person name="Murrell J.C."/>
            <person name="Bruce D."/>
            <person name="Cheng J.F."/>
            <person name="Copeland A."/>
            <person name="Goodwin L."/>
            <person name="Hauser L."/>
            <person name="Lajus A."/>
            <person name="Land M.L."/>
            <person name="Lapidus A."/>
            <person name="Lucas S."/>
            <person name="Medigue C."/>
            <person name="Pitluck S."/>
            <person name="Woyke T."/>
            <person name="Zeytun A."/>
            <person name="Stein L.Y."/>
        </authorList>
    </citation>
    <scope>NUCLEOTIDE SEQUENCE [LARGE SCALE GENOMIC DNA]</scope>
    <source>
        <strain evidence="4 5">BG8</strain>
    </source>
</reference>
<dbReference type="PANTHER" id="PTHR30466:SF11">
    <property type="entry name" value="FLAVIN-DEPENDENT MONOOXYGENASE, REDUCTASE SUBUNIT HSAB"/>
    <property type="match status" value="1"/>
</dbReference>
<keyword evidence="2" id="KW-0560">Oxidoreductase</keyword>
<proteinExistence type="inferred from homology"/>
<protein>
    <submittedName>
        <fullName evidence="4">Conserved protein of DIM6/NTAB family</fullName>
    </submittedName>
</protein>
<dbReference type="eggNOG" id="COG1853">
    <property type="taxonomic scope" value="Bacteria"/>
</dbReference>
<dbReference type="PANTHER" id="PTHR30466">
    <property type="entry name" value="FLAVIN REDUCTASE"/>
    <property type="match status" value="1"/>
</dbReference>
<comment type="similarity">
    <text evidence="1">Belongs to the non-flavoprotein flavin reductase family.</text>
</comment>
<accession>H8GGB9</accession>
<dbReference type="Proteomes" id="UP000005090">
    <property type="component" value="Chromosome"/>
</dbReference>
<organism evidence="4 5">
    <name type="scientific">Methylomicrobium album BG8</name>
    <dbReference type="NCBI Taxonomy" id="686340"/>
    <lineage>
        <taxon>Bacteria</taxon>
        <taxon>Pseudomonadati</taxon>
        <taxon>Pseudomonadota</taxon>
        <taxon>Gammaproteobacteria</taxon>
        <taxon>Methylococcales</taxon>
        <taxon>Methylococcaceae</taxon>
        <taxon>Methylomicrobium</taxon>
    </lineage>
</organism>
<gene>
    <name evidence="4" type="ORF">Metal_3551</name>
</gene>
<evidence type="ECO:0000259" key="3">
    <source>
        <dbReference type="SMART" id="SM00903"/>
    </source>
</evidence>
<evidence type="ECO:0000256" key="1">
    <source>
        <dbReference type="ARBA" id="ARBA00008898"/>
    </source>
</evidence>
<dbReference type="SMART" id="SM00903">
    <property type="entry name" value="Flavin_Reduct"/>
    <property type="match status" value="1"/>
</dbReference>
<name>H8GGB9_METAL</name>
<evidence type="ECO:0000256" key="2">
    <source>
        <dbReference type="ARBA" id="ARBA00023002"/>
    </source>
</evidence>
<keyword evidence="5" id="KW-1185">Reference proteome</keyword>
<dbReference type="InterPro" id="IPR002563">
    <property type="entry name" value="Flavin_Rdtase-like_dom"/>
</dbReference>
<dbReference type="AlphaFoldDB" id="H8GGB9"/>
<dbReference type="GO" id="GO:0042602">
    <property type="term" value="F:riboflavin reductase (NADPH) activity"/>
    <property type="evidence" value="ECO:0007669"/>
    <property type="project" value="TreeGrafter"/>
</dbReference>
<evidence type="ECO:0000313" key="4">
    <source>
        <dbReference type="EMBL" id="EIC31199.1"/>
    </source>
</evidence>
<dbReference type="InterPro" id="IPR012349">
    <property type="entry name" value="Split_barrel_FMN-bd"/>
</dbReference>
<evidence type="ECO:0000313" key="5">
    <source>
        <dbReference type="Proteomes" id="UP000005090"/>
    </source>
</evidence>
<feature type="domain" description="Flavin reductase like" evidence="3">
    <location>
        <begin position="9"/>
        <end position="152"/>
    </location>
</feature>
<dbReference type="GO" id="GO:0010181">
    <property type="term" value="F:FMN binding"/>
    <property type="evidence" value="ECO:0007669"/>
    <property type="project" value="InterPro"/>
</dbReference>
<dbReference type="InterPro" id="IPR050268">
    <property type="entry name" value="NADH-dep_flavin_reductase"/>
</dbReference>
<dbReference type="SUPFAM" id="SSF50475">
    <property type="entry name" value="FMN-binding split barrel"/>
    <property type="match status" value="1"/>
</dbReference>
<sequence>MIEDPSGLSSLITHGVYVIGVRDGERRNAFTAAWVMQVSFNPLLLAISINPEHYSYRLLKAGGVCSVNVLGRDQQAVAAHFGRSGADKMAGFDWHEAPTGAPILRCSLAYFDCRVSHYADAGDHQIAVCEVVAGATLHPGPPLLYCQTGDMDGSSQFYQSLNSSYPLE</sequence>
<dbReference type="Gene3D" id="2.30.110.10">
    <property type="entry name" value="Electron Transport, Fmn-binding Protein, Chain A"/>
    <property type="match status" value="1"/>
</dbReference>